<dbReference type="Gene3D" id="6.10.340.10">
    <property type="match status" value="1"/>
</dbReference>
<keyword evidence="4" id="KW-1133">Transmembrane helix</keyword>
<keyword evidence="8" id="KW-1185">Reference proteome</keyword>
<dbReference type="Pfam" id="PF00015">
    <property type="entry name" value="MCPsignal"/>
    <property type="match status" value="1"/>
</dbReference>
<dbReference type="PANTHER" id="PTHR32089:SF112">
    <property type="entry name" value="LYSOZYME-LIKE PROTEIN-RELATED"/>
    <property type="match status" value="1"/>
</dbReference>
<reference evidence="7" key="1">
    <citation type="journal article" date="2014" name="Int. J. Syst. Evol. Microbiol.">
        <title>Complete genome sequence of Corynebacterium casei LMG S-19264T (=DSM 44701T), isolated from a smear-ripened cheese.</title>
        <authorList>
            <consortium name="US DOE Joint Genome Institute (JGI-PGF)"/>
            <person name="Walter F."/>
            <person name="Albersmeier A."/>
            <person name="Kalinowski J."/>
            <person name="Ruckert C."/>
        </authorList>
    </citation>
    <scope>NUCLEOTIDE SEQUENCE</scope>
    <source>
        <strain evidence="7">CCM 8433</strain>
    </source>
</reference>
<reference evidence="7" key="2">
    <citation type="submission" date="2020-09" db="EMBL/GenBank/DDBJ databases">
        <authorList>
            <person name="Sun Q."/>
            <person name="Sedlacek I."/>
        </authorList>
    </citation>
    <scope>NUCLEOTIDE SEQUENCE</scope>
    <source>
        <strain evidence="7">CCM 8433</strain>
    </source>
</reference>
<feature type="transmembrane region" description="Helical" evidence="4">
    <location>
        <begin position="186"/>
        <end position="206"/>
    </location>
</feature>
<evidence type="ECO:0000259" key="5">
    <source>
        <dbReference type="PROSITE" id="PS50111"/>
    </source>
</evidence>
<evidence type="ECO:0008006" key="9">
    <source>
        <dbReference type="Google" id="ProtNLM"/>
    </source>
</evidence>
<name>A0A917N4W4_9ENTE</name>
<dbReference type="AlphaFoldDB" id="A0A917N4W4"/>
<feature type="domain" description="Methyl-accepting transducer" evidence="5">
    <location>
        <begin position="279"/>
        <end position="515"/>
    </location>
</feature>
<proteinExistence type="inferred from homology"/>
<evidence type="ECO:0000256" key="3">
    <source>
        <dbReference type="PROSITE-ProRule" id="PRU00284"/>
    </source>
</evidence>
<dbReference type="PRINTS" id="PR00260">
    <property type="entry name" value="CHEMTRNSDUCR"/>
</dbReference>
<dbReference type="RefSeq" id="WP_188367621.1">
    <property type="nucleotide sequence ID" value="NZ_BMDT01000006.1"/>
</dbReference>
<dbReference type="Proteomes" id="UP000622610">
    <property type="component" value="Unassembled WGS sequence"/>
</dbReference>
<dbReference type="GO" id="GO:0016020">
    <property type="term" value="C:membrane"/>
    <property type="evidence" value="ECO:0007669"/>
    <property type="project" value="InterPro"/>
</dbReference>
<evidence type="ECO:0000256" key="2">
    <source>
        <dbReference type="ARBA" id="ARBA00029447"/>
    </source>
</evidence>
<organism evidence="7 8">
    <name type="scientific">Enterococcus alcedinis</name>
    <dbReference type="NCBI Taxonomy" id="1274384"/>
    <lineage>
        <taxon>Bacteria</taxon>
        <taxon>Bacillati</taxon>
        <taxon>Bacillota</taxon>
        <taxon>Bacilli</taxon>
        <taxon>Lactobacillales</taxon>
        <taxon>Enterococcaceae</taxon>
        <taxon>Enterococcus</taxon>
    </lineage>
</organism>
<dbReference type="PANTHER" id="PTHR32089">
    <property type="entry name" value="METHYL-ACCEPTING CHEMOTAXIS PROTEIN MCPB"/>
    <property type="match status" value="1"/>
</dbReference>
<dbReference type="GO" id="GO:0007165">
    <property type="term" value="P:signal transduction"/>
    <property type="evidence" value="ECO:0007669"/>
    <property type="project" value="UniProtKB-KW"/>
</dbReference>
<comment type="caution">
    <text evidence="7">The sequence shown here is derived from an EMBL/GenBank/DDBJ whole genome shotgun (WGS) entry which is preliminary data.</text>
</comment>
<dbReference type="GO" id="GO:0004888">
    <property type="term" value="F:transmembrane signaling receptor activity"/>
    <property type="evidence" value="ECO:0007669"/>
    <property type="project" value="InterPro"/>
</dbReference>
<dbReference type="SUPFAM" id="SSF58104">
    <property type="entry name" value="Methyl-accepting chemotaxis protein (MCP) signaling domain"/>
    <property type="match status" value="1"/>
</dbReference>
<dbReference type="Gene3D" id="1.10.287.950">
    <property type="entry name" value="Methyl-accepting chemotaxis protein"/>
    <property type="match status" value="1"/>
</dbReference>
<feature type="transmembrane region" description="Helical" evidence="4">
    <location>
        <begin position="12"/>
        <end position="31"/>
    </location>
</feature>
<dbReference type="EMBL" id="BMDT01000006">
    <property type="protein sequence ID" value="GGI65781.1"/>
    <property type="molecule type" value="Genomic_DNA"/>
</dbReference>
<dbReference type="CDD" id="cd06225">
    <property type="entry name" value="HAMP"/>
    <property type="match status" value="1"/>
</dbReference>
<gene>
    <name evidence="7" type="ORF">GCM10011482_14350</name>
</gene>
<dbReference type="InterPro" id="IPR004089">
    <property type="entry name" value="MCPsignal_dom"/>
</dbReference>
<dbReference type="InterPro" id="IPR003660">
    <property type="entry name" value="HAMP_dom"/>
</dbReference>
<dbReference type="PROSITE" id="PS50111">
    <property type="entry name" value="CHEMOTAXIS_TRANSDUC_2"/>
    <property type="match status" value="1"/>
</dbReference>
<accession>A0A917N4W4</accession>
<evidence type="ECO:0000313" key="8">
    <source>
        <dbReference type="Proteomes" id="UP000622610"/>
    </source>
</evidence>
<dbReference type="Pfam" id="PF00672">
    <property type="entry name" value="HAMP"/>
    <property type="match status" value="1"/>
</dbReference>
<feature type="domain" description="HAMP" evidence="6">
    <location>
        <begin position="207"/>
        <end position="260"/>
    </location>
</feature>
<evidence type="ECO:0000259" key="6">
    <source>
        <dbReference type="PROSITE" id="PS50885"/>
    </source>
</evidence>
<protein>
    <recommendedName>
        <fullName evidence="9">Methyl-accepting chemotaxis protein</fullName>
    </recommendedName>
</protein>
<dbReference type="SMART" id="SM00283">
    <property type="entry name" value="MA"/>
    <property type="match status" value="1"/>
</dbReference>
<dbReference type="InterPro" id="IPR004090">
    <property type="entry name" value="Chemotax_Me-accpt_rcpt"/>
</dbReference>
<keyword evidence="4" id="KW-0472">Membrane</keyword>
<keyword evidence="1 3" id="KW-0807">Transducer</keyword>
<evidence type="ECO:0000256" key="1">
    <source>
        <dbReference type="ARBA" id="ARBA00023224"/>
    </source>
</evidence>
<evidence type="ECO:0000313" key="7">
    <source>
        <dbReference type="EMBL" id="GGI65781.1"/>
    </source>
</evidence>
<sequence>MKNNIANKITGIVVFIVFLSVSILGGANYYFGYRQTLTSAGVELTGCANITTGIIDAKNLEALLEGDQEMLSAVNQAIEWTVEHKPIFSTHYILSNEGRVVASDSHLQKIGVAVGDQVQLTAEALDHLSQGHMYYTDIYEVNGHERQTGYAPIFRDHNPKNEMIAINAIDFDGAVIRERTWETNQASLILALVLPILAAIVTFLFIKKIIRPLAKIQEHVEKLAQGNLVLEDLPVETTDELGNLAQGFNQMRSELKTIIGEVNQAAVQTTENSLRVLNHSEELQETTHTIAHSLTKTNGLMTKQKTLTDDANQHLAQISDHVQTMTGNIRRSATTATKTVDLANKGNQSVSQSISHMKRIHHKTEEANAITRSLNQHAKEIDQVMTFIGRISTQTNLLALNASIEAARAQEHGRGFLVVAEEVRELSVQTKQAAEQVSTLIQRLQIESTQSVQTGDDVQSIVAEGIEQINETKEAFALIDLAAREAADQTTVISSETEEIEKWTLQLVSEIKTVTELGKQVVQTSQETGTQSEKQMQTMSEFVQVSRNLTQLADQLKQQVGRFQIH</sequence>
<dbReference type="PROSITE" id="PS50885">
    <property type="entry name" value="HAMP"/>
    <property type="match status" value="1"/>
</dbReference>
<keyword evidence="4" id="KW-0812">Transmembrane</keyword>
<evidence type="ECO:0000256" key="4">
    <source>
        <dbReference type="SAM" id="Phobius"/>
    </source>
</evidence>
<dbReference type="GO" id="GO:0006935">
    <property type="term" value="P:chemotaxis"/>
    <property type="evidence" value="ECO:0007669"/>
    <property type="project" value="InterPro"/>
</dbReference>
<dbReference type="SMART" id="SM00304">
    <property type="entry name" value="HAMP"/>
    <property type="match status" value="1"/>
</dbReference>
<comment type="similarity">
    <text evidence="2">Belongs to the methyl-accepting chemotaxis (MCP) protein family.</text>
</comment>